<name>A0ABR0EJM7_ZASCE</name>
<evidence type="ECO:0000313" key="4">
    <source>
        <dbReference type="Proteomes" id="UP001305779"/>
    </source>
</evidence>
<feature type="compositionally biased region" description="Low complexity" evidence="1">
    <location>
        <begin position="905"/>
        <end position="925"/>
    </location>
</feature>
<feature type="compositionally biased region" description="Low complexity" evidence="1">
    <location>
        <begin position="343"/>
        <end position="355"/>
    </location>
</feature>
<keyword evidence="2" id="KW-0812">Transmembrane</keyword>
<sequence length="969" mass="97530">MTISLNATRTRTSTVTSSASLNTCCYLWPGAVGVNTWWSNSVNLTTATVVTTWIKYNDTIVPGNSTTIYVTNATSFYGSMGGGMISTWSEVGPPISTTTVSGCAYDNVHDPCTQSTTSVVTIRSHSYYAYPTTTISGVPNGLLPLAADLLYGSTYIGNATAATFPSQSLTIQSPTPFFQFRGIGLYTSIECVTPYEVTSTSQYIRTTINGTLVKTTSFFPTYTRTPHPISVAFDGGNVRGDNATIARPFPPGDYSNFNFTAWMEGIETGASAGLVDAYTFQLDDDLAEYFAGIPWLSEMFTDVDIATCQPLLGGGEPSVHVPVNQLIATDHKTITSAGTMPKPTTAEPTAEPTAESPIVQPTGGDTLDQPEPTTSPDTQPAETSNVPQPRPEPEPTTPSNDQPANTASPDQPDQPTQQPTALPVENGDEPDDSNNAGTTAPPAQAQDPSPAEPTSANVGDIIASVIGLVPGAGSDQQEEGSQQDGQQQEGSSPGTDSNNQPEQQDGGSSPDTQPQQQDGQSVAPPAITIGNSVVTANTASEFEIGGQTLAPGGPAITAAGTTFEIPSDGTAIVVNGNTSPININTPQAQAQPVASAVTIGNNVVTANSASEFVVGSQTLAPGASAITADGTTFAIPSGGSAVVVNGVTSPISIPDVQAAQTPAPQITVGGSTIGADDSGNFVVGSQTLAPGGSAITVDGSTLSLAPSGTGLVVNGETSPIDIPQGAPVTIGGELATPVASGAYVLPGGETLSAGGSAVTVDGTTYSLAPSGSVVVNGMTSALPVAGGTITDAPELVLSGTTLAPGSSAVIDGTTYSLPATGGGIYINGESSALPTASPGSPITLPNGVVATPTAVSEVVIGSQTLVPGGSAITVSGTTYSISGSEVVVAAASTTYTEDIDDFEATATSSRRTSSGRTSSPTITSTEGSESATGADAPSATSTSGASKSIGLLDAMCVAICSVAFLMFLM</sequence>
<keyword evidence="2" id="KW-0472">Membrane</keyword>
<protein>
    <submittedName>
        <fullName evidence="3">Uncharacterized protein</fullName>
    </submittedName>
</protein>
<evidence type="ECO:0000256" key="1">
    <source>
        <dbReference type="SAM" id="MobiDB-lite"/>
    </source>
</evidence>
<organism evidence="3 4">
    <name type="scientific">Zasmidium cellare</name>
    <name type="common">Wine cellar mold</name>
    <name type="synonym">Racodium cellare</name>
    <dbReference type="NCBI Taxonomy" id="395010"/>
    <lineage>
        <taxon>Eukaryota</taxon>
        <taxon>Fungi</taxon>
        <taxon>Dikarya</taxon>
        <taxon>Ascomycota</taxon>
        <taxon>Pezizomycotina</taxon>
        <taxon>Dothideomycetes</taxon>
        <taxon>Dothideomycetidae</taxon>
        <taxon>Mycosphaerellales</taxon>
        <taxon>Mycosphaerellaceae</taxon>
        <taxon>Zasmidium</taxon>
    </lineage>
</organism>
<keyword evidence="2" id="KW-1133">Transmembrane helix</keyword>
<comment type="caution">
    <text evidence="3">The sequence shown here is derived from an EMBL/GenBank/DDBJ whole genome shotgun (WGS) entry which is preliminary data.</text>
</comment>
<feature type="compositionally biased region" description="Polar residues" evidence="1">
    <location>
        <begin position="493"/>
        <end position="520"/>
    </location>
</feature>
<gene>
    <name evidence="3" type="ORF">PRZ48_007217</name>
</gene>
<accession>A0ABR0EJM7</accession>
<dbReference type="Proteomes" id="UP001305779">
    <property type="component" value="Unassembled WGS sequence"/>
</dbReference>
<feature type="transmembrane region" description="Helical" evidence="2">
    <location>
        <begin position="949"/>
        <end position="968"/>
    </location>
</feature>
<evidence type="ECO:0000256" key="2">
    <source>
        <dbReference type="SAM" id="Phobius"/>
    </source>
</evidence>
<feature type="compositionally biased region" description="Polar residues" evidence="1">
    <location>
        <begin position="399"/>
        <end position="408"/>
    </location>
</feature>
<dbReference type="EMBL" id="JAXOVC010000005">
    <property type="protein sequence ID" value="KAK4501408.1"/>
    <property type="molecule type" value="Genomic_DNA"/>
</dbReference>
<proteinExistence type="predicted"/>
<evidence type="ECO:0000313" key="3">
    <source>
        <dbReference type="EMBL" id="KAK4501408.1"/>
    </source>
</evidence>
<feature type="region of interest" description="Disordered" evidence="1">
    <location>
        <begin position="905"/>
        <end position="941"/>
    </location>
</feature>
<keyword evidence="4" id="KW-1185">Reference proteome</keyword>
<reference evidence="3 4" key="1">
    <citation type="journal article" date="2023" name="G3 (Bethesda)">
        <title>A chromosome-level genome assembly of Zasmidium syzygii isolated from banana leaves.</title>
        <authorList>
            <person name="van Westerhoven A.C."/>
            <person name="Mehrabi R."/>
            <person name="Talebi R."/>
            <person name="Steentjes M.B.F."/>
            <person name="Corcolon B."/>
            <person name="Chong P.A."/>
            <person name="Kema G.H.J."/>
            <person name="Seidl M.F."/>
        </authorList>
    </citation>
    <scope>NUCLEOTIDE SEQUENCE [LARGE SCALE GENOMIC DNA]</scope>
    <source>
        <strain evidence="3 4">P124</strain>
    </source>
</reference>
<feature type="region of interest" description="Disordered" evidence="1">
    <location>
        <begin position="332"/>
        <end position="525"/>
    </location>
</feature>
<feature type="compositionally biased region" description="Low complexity" evidence="1">
    <location>
        <begin position="436"/>
        <end position="453"/>
    </location>
</feature>
<feature type="compositionally biased region" description="Polar residues" evidence="1">
    <location>
        <begin position="371"/>
        <end position="386"/>
    </location>
</feature>
<feature type="compositionally biased region" description="Low complexity" evidence="1">
    <location>
        <begin position="409"/>
        <end position="420"/>
    </location>
</feature>
<feature type="compositionally biased region" description="Low complexity" evidence="1">
    <location>
        <begin position="473"/>
        <end position="492"/>
    </location>
</feature>